<evidence type="ECO:0000313" key="4">
    <source>
        <dbReference type="Proteomes" id="UP000717696"/>
    </source>
</evidence>
<feature type="region of interest" description="Disordered" evidence="1">
    <location>
        <begin position="108"/>
        <end position="172"/>
    </location>
</feature>
<feature type="compositionally biased region" description="Basic and acidic residues" evidence="1">
    <location>
        <begin position="27"/>
        <end position="38"/>
    </location>
</feature>
<proteinExistence type="predicted"/>
<evidence type="ECO:0000256" key="1">
    <source>
        <dbReference type="SAM" id="MobiDB-lite"/>
    </source>
</evidence>
<accession>A0A9P9E2R3</accession>
<evidence type="ECO:0000313" key="3">
    <source>
        <dbReference type="EMBL" id="KAH7129667.1"/>
    </source>
</evidence>
<feature type="compositionally biased region" description="Polar residues" evidence="1">
    <location>
        <begin position="564"/>
        <end position="580"/>
    </location>
</feature>
<dbReference type="EMBL" id="JAGMUU010000020">
    <property type="protein sequence ID" value="KAH7129667.1"/>
    <property type="molecule type" value="Genomic_DNA"/>
</dbReference>
<feature type="compositionally biased region" description="Low complexity" evidence="1">
    <location>
        <begin position="134"/>
        <end position="164"/>
    </location>
</feature>
<protein>
    <recommendedName>
        <fullName evidence="2">DUF7924 domain-containing protein</fullName>
    </recommendedName>
</protein>
<reference evidence="3" key="1">
    <citation type="journal article" date="2021" name="Nat. Commun.">
        <title>Genetic determinants of endophytism in the Arabidopsis root mycobiome.</title>
        <authorList>
            <person name="Mesny F."/>
            <person name="Miyauchi S."/>
            <person name="Thiergart T."/>
            <person name="Pickel B."/>
            <person name="Atanasova L."/>
            <person name="Karlsson M."/>
            <person name="Huettel B."/>
            <person name="Barry K.W."/>
            <person name="Haridas S."/>
            <person name="Chen C."/>
            <person name="Bauer D."/>
            <person name="Andreopoulos W."/>
            <person name="Pangilinan J."/>
            <person name="LaButti K."/>
            <person name="Riley R."/>
            <person name="Lipzen A."/>
            <person name="Clum A."/>
            <person name="Drula E."/>
            <person name="Henrissat B."/>
            <person name="Kohler A."/>
            <person name="Grigoriev I.V."/>
            <person name="Martin F.M."/>
            <person name="Hacquard S."/>
        </authorList>
    </citation>
    <scope>NUCLEOTIDE SEQUENCE</scope>
    <source>
        <strain evidence="3">MPI-CAGE-AT-0021</strain>
    </source>
</reference>
<feature type="compositionally biased region" description="Basic and acidic residues" evidence="1">
    <location>
        <begin position="440"/>
        <end position="456"/>
    </location>
</feature>
<keyword evidence="4" id="KW-1185">Reference proteome</keyword>
<comment type="caution">
    <text evidence="3">The sequence shown here is derived from an EMBL/GenBank/DDBJ whole genome shotgun (WGS) entry which is preliminary data.</text>
</comment>
<gene>
    <name evidence="3" type="ORF">B0J13DRAFT_587975</name>
</gene>
<feature type="region of interest" description="Disordered" evidence="1">
    <location>
        <begin position="504"/>
        <end position="584"/>
    </location>
</feature>
<dbReference type="OrthoDB" id="5336565at2759"/>
<feature type="compositionally biased region" description="Low complexity" evidence="1">
    <location>
        <begin position="519"/>
        <end position="550"/>
    </location>
</feature>
<feature type="domain" description="DUF7924" evidence="2">
    <location>
        <begin position="266"/>
        <end position="411"/>
    </location>
</feature>
<feature type="compositionally biased region" description="Basic and acidic residues" evidence="1">
    <location>
        <begin position="108"/>
        <end position="118"/>
    </location>
</feature>
<evidence type="ECO:0000259" key="2">
    <source>
        <dbReference type="Pfam" id="PF25545"/>
    </source>
</evidence>
<name>A0A9P9E2R3_9HYPO</name>
<feature type="region of interest" description="Disordered" evidence="1">
    <location>
        <begin position="1"/>
        <end position="55"/>
    </location>
</feature>
<dbReference type="Pfam" id="PF25545">
    <property type="entry name" value="DUF7924"/>
    <property type="match status" value="1"/>
</dbReference>
<feature type="compositionally biased region" description="Basic residues" evidence="1">
    <location>
        <begin position="1"/>
        <end position="10"/>
    </location>
</feature>
<dbReference type="Proteomes" id="UP000717696">
    <property type="component" value="Unassembled WGS sequence"/>
</dbReference>
<dbReference type="AlphaFoldDB" id="A0A9P9E2R3"/>
<organism evidence="3 4">
    <name type="scientific">Dactylonectria estremocensis</name>
    <dbReference type="NCBI Taxonomy" id="1079267"/>
    <lineage>
        <taxon>Eukaryota</taxon>
        <taxon>Fungi</taxon>
        <taxon>Dikarya</taxon>
        <taxon>Ascomycota</taxon>
        <taxon>Pezizomycotina</taxon>
        <taxon>Sordariomycetes</taxon>
        <taxon>Hypocreomycetidae</taxon>
        <taxon>Hypocreales</taxon>
        <taxon>Nectriaceae</taxon>
        <taxon>Dactylonectria</taxon>
    </lineage>
</organism>
<dbReference type="InterPro" id="IPR057684">
    <property type="entry name" value="DUF7924"/>
</dbReference>
<feature type="region of interest" description="Disordered" evidence="1">
    <location>
        <begin position="425"/>
        <end position="461"/>
    </location>
</feature>
<sequence length="648" mass="71957">MAGPQYRKRQRANEPSQQDTKRKKRQRADEPAQDDHQIKRPRPAVEHPNSWQYPPEFWDRLSKVPLIHSAVEELERRTCTRPSYPAPPTRLAQDVTPTAVRELARFARHGGPDLRDLRGYPPATSNKQPAGAMSSSSRSRATKSTDPTTLPITSGTTTTKKSTTPYNRGFEQHLTDHTIHPTWKSRKPDLECTRAALAAPRPSLSPSKFSGRAFETFQDSNAQAKDEDDVKAYVVPTIIGARQTDHPSAMNTLFGNLDPLTDGTLAPANPDLYYGAYPEELDRSIRDELAGHITPSTMVDKPMAPNFFLEVKGPDGSAAVATRQARYDGAIGSRGIHSLQSYGMEEPQYDGQAYTFSSTYHDGYLKLYAHHVTAPTTEGGRPEYHMTQLRSFGMTDTRETFIQGATAFRNARDLAKRRRDSFIEAANARAPQLRTAAPEGPREAYEEAPSPHELHGSADPSDYVALQDADDALQQHIADASHYSENNSEETPIPHYLYADADSQEPSQELEAPGFDDPSFASSFTSSFSTAKRPRQSLSPPSNSRGSRSSKSQKRPNTARRTAESSTSATGSVRPGSSESHWVDTYGRNGKVYFTIAEGKEVKTETKDWMEETAADGTQCFYWQSPVSGQAFWATELPKEAKKKGRRR</sequence>